<evidence type="ECO:0000256" key="2">
    <source>
        <dbReference type="SAM" id="Phobius"/>
    </source>
</evidence>
<keyword evidence="2" id="KW-0472">Membrane</keyword>
<accession>A0A517XNN9</accession>
<evidence type="ECO:0000313" key="4">
    <source>
        <dbReference type="Proteomes" id="UP000319576"/>
    </source>
</evidence>
<keyword evidence="2" id="KW-0812">Transmembrane</keyword>
<protein>
    <submittedName>
        <fullName evidence="3">Uncharacterized protein</fullName>
    </submittedName>
</protein>
<dbReference type="KEGG" id="uli:ETAA1_10280"/>
<name>A0A517XNN9_9BACT</name>
<reference evidence="3 4" key="1">
    <citation type="submission" date="2019-02" db="EMBL/GenBank/DDBJ databases">
        <title>Deep-cultivation of Planctomycetes and their phenomic and genomic characterization uncovers novel biology.</title>
        <authorList>
            <person name="Wiegand S."/>
            <person name="Jogler M."/>
            <person name="Boedeker C."/>
            <person name="Pinto D."/>
            <person name="Vollmers J."/>
            <person name="Rivas-Marin E."/>
            <person name="Kohn T."/>
            <person name="Peeters S.H."/>
            <person name="Heuer A."/>
            <person name="Rast P."/>
            <person name="Oberbeckmann S."/>
            <person name="Bunk B."/>
            <person name="Jeske O."/>
            <person name="Meyerdierks A."/>
            <person name="Storesund J.E."/>
            <person name="Kallscheuer N."/>
            <person name="Luecker S."/>
            <person name="Lage O.M."/>
            <person name="Pohl T."/>
            <person name="Merkel B.J."/>
            <person name="Hornburger P."/>
            <person name="Mueller R.-W."/>
            <person name="Bruemmer F."/>
            <person name="Labrenz M."/>
            <person name="Spormann A.M."/>
            <person name="Op den Camp H."/>
            <person name="Overmann J."/>
            <person name="Amann R."/>
            <person name="Jetten M.S.M."/>
            <person name="Mascher T."/>
            <person name="Medema M.H."/>
            <person name="Devos D.P."/>
            <person name="Kaster A.-K."/>
            <person name="Ovreas L."/>
            <person name="Rohde M."/>
            <person name="Galperin M.Y."/>
            <person name="Jogler C."/>
        </authorList>
    </citation>
    <scope>NUCLEOTIDE SEQUENCE [LARGE SCALE GENOMIC DNA]</scope>
    <source>
        <strain evidence="3 4">ETA_A1</strain>
    </source>
</reference>
<dbReference type="RefSeq" id="WP_145234874.1">
    <property type="nucleotide sequence ID" value="NZ_CP036273.1"/>
</dbReference>
<sequence length="490" mass="52592">MPRWLKKTLVGGAVTVVVLVLVVVIARASLRRMGTRELERVTARIDADDAGWRLDAILAARARAAPPPKRNPAEAARRVREGFTPEWQHVRTLRDFGGGYVTNEWPGLWATAWFLQARPVTAEARTAARAAFLRPDLADHGYVALTVPDNPYMTLLPHAQNTREVFEILEVDAKLAAFEGKPDRGVGSARAGLVACRALGDEPFLISQLVRIAGASIAATAGMQVLAWGEPRDDKELAAFQAALRAEADVPYLLNGLRGERATLDRVFEGLENGTIAPGDFVGMAGGSDGKNPLVAPGFALYKGLLPGDRAMALKLYTEMIDAAKKPPHEQRKALAAVKLPDGDPYRIQYVVTKLTLPAVSKVGDASIRARATLLTASAAVACERFRLSRGRWPESLAEIPADVLPPLPPDPYTGGAIQYQKTDDGGVLVYAAADDQNQGIRVNGPADDDPLRGVGRGWKLWPPAARGATRPAPELPFDDTPDASGGVDP</sequence>
<keyword evidence="2" id="KW-1133">Transmembrane helix</keyword>
<dbReference type="OrthoDB" id="274342at2"/>
<evidence type="ECO:0000256" key="1">
    <source>
        <dbReference type="SAM" id="MobiDB-lite"/>
    </source>
</evidence>
<proteinExistence type="predicted"/>
<organism evidence="3 4">
    <name type="scientific">Urbifossiella limnaea</name>
    <dbReference type="NCBI Taxonomy" id="2528023"/>
    <lineage>
        <taxon>Bacteria</taxon>
        <taxon>Pseudomonadati</taxon>
        <taxon>Planctomycetota</taxon>
        <taxon>Planctomycetia</taxon>
        <taxon>Gemmatales</taxon>
        <taxon>Gemmataceae</taxon>
        <taxon>Urbifossiella</taxon>
    </lineage>
</organism>
<feature type="region of interest" description="Disordered" evidence="1">
    <location>
        <begin position="440"/>
        <end position="490"/>
    </location>
</feature>
<keyword evidence="4" id="KW-1185">Reference proteome</keyword>
<dbReference type="Proteomes" id="UP000319576">
    <property type="component" value="Chromosome"/>
</dbReference>
<feature type="transmembrane region" description="Helical" evidence="2">
    <location>
        <begin position="12"/>
        <end position="30"/>
    </location>
</feature>
<gene>
    <name evidence="3" type="ORF">ETAA1_10280</name>
</gene>
<feature type="compositionally biased region" description="Low complexity" evidence="1">
    <location>
        <begin position="463"/>
        <end position="473"/>
    </location>
</feature>
<dbReference type="AlphaFoldDB" id="A0A517XNN9"/>
<evidence type="ECO:0000313" key="3">
    <source>
        <dbReference type="EMBL" id="QDU19124.1"/>
    </source>
</evidence>
<dbReference type="EMBL" id="CP036273">
    <property type="protein sequence ID" value="QDU19124.1"/>
    <property type="molecule type" value="Genomic_DNA"/>
</dbReference>